<gene>
    <name evidence="3" type="ORF">Ctob_013694</name>
</gene>
<accession>A0A0M0JVF5</accession>
<evidence type="ECO:0000256" key="2">
    <source>
        <dbReference type="SAM" id="MobiDB-lite"/>
    </source>
</evidence>
<dbReference type="AlphaFoldDB" id="A0A0M0JVF5"/>
<feature type="non-terminal residue" evidence="3">
    <location>
        <position position="364"/>
    </location>
</feature>
<keyword evidence="1" id="KW-0175">Coiled coil</keyword>
<sequence>MEPSRQKAVAAAEARELEKQLAATEKAATEKAAAEKAAAEKAAVEKAAAEKAAAEKAAAEQKRKARAERAKYFSALRTEVHAVEAAVGRVQDDEADIDADAEVNSILYPSVPRLDPAAELALSKARVGRLLSSLHVDSHVAELGTVLDWLDGAADHSGEHEKVYRAQEDEGVQLEALLRDSAEVALKQGLDKRDELTSRRLGGFGEQLSSHAALQRAREAKREAKQQRQGYETAARDGAAAAEASSDGPQGGGKLKLKGKGGLSGLLRGAAAPATAEARLSKLRATQFTLSVLVAQSEQLAGSEDALNMARVMLDEMQAEIAQISSQIEQLHGEVRVIETALAAADAAIEAPLVPFTAAGWEAE</sequence>
<feature type="compositionally biased region" description="Low complexity" evidence="2">
    <location>
        <begin position="236"/>
        <end position="248"/>
    </location>
</feature>
<evidence type="ECO:0000313" key="3">
    <source>
        <dbReference type="EMBL" id="KOO30504.1"/>
    </source>
</evidence>
<evidence type="ECO:0000256" key="1">
    <source>
        <dbReference type="SAM" id="Coils"/>
    </source>
</evidence>
<proteinExistence type="predicted"/>
<keyword evidence="4" id="KW-1185">Reference proteome</keyword>
<organism evidence="3 4">
    <name type="scientific">Chrysochromulina tobinii</name>
    <dbReference type="NCBI Taxonomy" id="1460289"/>
    <lineage>
        <taxon>Eukaryota</taxon>
        <taxon>Haptista</taxon>
        <taxon>Haptophyta</taxon>
        <taxon>Prymnesiophyceae</taxon>
        <taxon>Prymnesiales</taxon>
        <taxon>Chrysochromulinaceae</taxon>
        <taxon>Chrysochromulina</taxon>
    </lineage>
</organism>
<protein>
    <submittedName>
        <fullName evidence="3">Uncharacterized protein</fullName>
    </submittedName>
</protein>
<dbReference type="EMBL" id="JWZX01002210">
    <property type="protein sequence ID" value="KOO30504.1"/>
    <property type="molecule type" value="Genomic_DNA"/>
</dbReference>
<feature type="coiled-coil region" evidence="1">
    <location>
        <begin position="300"/>
        <end position="334"/>
    </location>
</feature>
<dbReference type="Proteomes" id="UP000037460">
    <property type="component" value="Unassembled WGS sequence"/>
</dbReference>
<name>A0A0M0JVF5_9EUKA</name>
<feature type="coiled-coil region" evidence="1">
    <location>
        <begin position="7"/>
        <end position="71"/>
    </location>
</feature>
<feature type="compositionally biased region" description="Basic and acidic residues" evidence="2">
    <location>
        <begin position="216"/>
        <end position="226"/>
    </location>
</feature>
<reference evidence="4" key="1">
    <citation type="journal article" date="2015" name="PLoS Genet.">
        <title>Genome Sequence and Transcriptome Analyses of Chrysochromulina tobin: Metabolic Tools for Enhanced Algal Fitness in the Prominent Order Prymnesiales (Haptophyceae).</title>
        <authorList>
            <person name="Hovde B.T."/>
            <person name="Deodato C.R."/>
            <person name="Hunsperger H.M."/>
            <person name="Ryken S.A."/>
            <person name="Yost W."/>
            <person name="Jha R.K."/>
            <person name="Patterson J."/>
            <person name="Monnat R.J. Jr."/>
            <person name="Barlow S.B."/>
            <person name="Starkenburg S.R."/>
            <person name="Cattolico R.A."/>
        </authorList>
    </citation>
    <scope>NUCLEOTIDE SEQUENCE</scope>
    <source>
        <strain evidence="4">CCMP291</strain>
    </source>
</reference>
<feature type="region of interest" description="Disordered" evidence="2">
    <location>
        <begin position="207"/>
        <end position="256"/>
    </location>
</feature>
<comment type="caution">
    <text evidence="3">The sequence shown here is derived from an EMBL/GenBank/DDBJ whole genome shotgun (WGS) entry which is preliminary data.</text>
</comment>
<evidence type="ECO:0000313" key="4">
    <source>
        <dbReference type="Proteomes" id="UP000037460"/>
    </source>
</evidence>